<feature type="region of interest" description="Disordered" evidence="5">
    <location>
        <begin position="1"/>
        <end position="76"/>
    </location>
</feature>
<keyword evidence="3" id="KW-0131">Cell cycle</keyword>
<evidence type="ECO:0000256" key="5">
    <source>
        <dbReference type="SAM" id="MobiDB-lite"/>
    </source>
</evidence>
<dbReference type="GO" id="GO:0051301">
    <property type="term" value="P:cell division"/>
    <property type="evidence" value="ECO:0007669"/>
    <property type="project" value="UniProtKB-KW"/>
</dbReference>
<proteinExistence type="inferred from homology"/>
<dbReference type="InterPro" id="IPR048258">
    <property type="entry name" value="Cyclins_cyclin-box"/>
</dbReference>
<dbReference type="GeneID" id="42002362"/>
<dbReference type="FunFam" id="1.10.472.10:FF:000001">
    <property type="entry name" value="G2/mitotic-specific cyclin"/>
    <property type="match status" value="1"/>
</dbReference>
<dbReference type="Pfam" id="PF02984">
    <property type="entry name" value="Cyclin_C"/>
    <property type="match status" value="1"/>
</dbReference>
<evidence type="ECO:0000256" key="3">
    <source>
        <dbReference type="ARBA" id="ARBA00023306"/>
    </source>
</evidence>
<dbReference type="GO" id="GO:0016538">
    <property type="term" value="F:cyclin-dependent protein serine/threonine kinase regulator activity"/>
    <property type="evidence" value="ECO:0007669"/>
    <property type="project" value="InterPro"/>
</dbReference>
<dbReference type="EMBL" id="QEAO01000004">
    <property type="protein sequence ID" value="TPX36630.1"/>
    <property type="molecule type" value="Genomic_DNA"/>
</dbReference>
<name>A0A507C502_9FUNG</name>
<comment type="similarity">
    <text evidence="4">Belongs to the cyclin family.</text>
</comment>
<evidence type="ECO:0000259" key="7">
    <source>
        <dbReference type="SMART" id="SM01332"/>
    </source>
</evidence>
<feature type="domain" description="Cyclin C-terminal" evidence="7">
    <location>
        <begin position="375"/>
        <end position="489"/>
    </location>
</feature>
<dbReference type="SMART" id="SM00385">
    <property type="entry name" value="CYCLIN"/>
    <property type="match status" value="2"/>
</dbReference>
<gene>
    <name evidence="8" type="ORF">SmJEL517_g01137</name>
</gene>
<dbReference type="InterPro" id="IPR039361">
    <property type="entry name" value="Cyclin"/>
</dbReference>
<dbReference type="InterPro" id="IPR013763">
    <property type="entry name" value="Cyclin-like_dom"/>
</dbReference>
<reference evidence="8 9" key="1">
    <citation type="journal article" date="2019" name="Sci. Rep.">
        <title>Comparative genomics of chytrid fungi reveal insights into the obligate biotrophic and pathogenic lifestyle of Synchytrium endobioticum.</title>
        <authorList>
            <person name="van de Vossenberg B.T.L.H."/>
            <person name="Warris S."/>
            <person name="Nguyen H.D.T."/>
            <person name="van Gent-Pelzer M.P.E."/>
            <person name="Joly D.L."/>
            <person name="van de Geest H.C."/>
            <person name="Bonants P.J.M."/>
            <person name="Smith D.S."/>
            <person name="Levesque C.A."/>
            <person name="van der Lee T.A.J."/>
        </authorList>
    </citation>
    <scope>NUCLEOTIDE SEQUENCE [LARGE SCALE GENOMIC DNA]</scope>
    <source>
        <strain evidence="8 9">JEL517</strain>
    </source>
</reference>
<dbReference type="PROSITE" id="PS00292">
    <property type="entry name" value="CYCLINS"/>
    <property type="match status" value="1"/>
</dbReference>
<keyword evidence="2 4" id="KW-0195">Cyclin</keyword>
<evidence type="ECO:0000256" key="4">
    <source>
        <dbReference type="RuleBase" id="RU000383"/>
    </source>
</evidence>
<dbReference type="PANTHER" id="PTHR10177">
    <property type="entry name" value="CYCLINS"/>
    <property type="match status" value="1"/>
</dbReference>
<dbReference type="InterPro" id="IPR006671">
    <property type="entry name" value="Cyclin_N"/>
</dbReference>
<dbReference type="AlphaFoldDB" id="A0A507C502"/>
<accession>A0A507C502</accession>
<dbReference type="GO" id="GO:0044772">
    <property type="term" value="P:mitotic cell cycle phase transition"/>
    <property type="evidence" value="ECO:0007669"/>
    <property type="project" value="InterPro"/>
</dbReference>
<dbReference type="InterPro" id="IPR046965">
    <property type="entry name" value="Cyclin_A/B-like"/>
</dbReference>
<evidence type="ECO:0000313" key="8">
    <source>
        <dbReference type="EMBL" id="TPX36630.1"/>
    </source>
</evidence>
<dbReference type="OrthoDB" id="5590282at2759"/>
<evidence type="ECO:0000256" key="1">
    <source>
        <dbReference type="ARBA" id="ARBA00022618"/>
    </source>
</evidence>
<organism evidence="8 9">
    <name type="scientific">Synchytrium microbalum</name>
    <dbReference type="NCBI Taxonomy" id="1806994"/>
    <lineage>
        <taxon>Eukaryota</taxon>
        <taxon>Fungi</taxon>
        <taxon>Fungi incertae sedis</taxon>
        <taxon>Chytridiomycota</taxon>
        <taxon>Chytridiomycota incertae sedis</taxon>
        <taxon>Chytridiomycetes</taxon>
        <taxon>Synchytriales</taxon>
        <taxon>Synchytriaceae</taxon>
        <taxon>Synchytrium</taxon>
    </lineage>
</organism>
<protein>
    <submittedName>
        <fullName evidence="8">Uncharacterized protein</fullName>
    </submittedName>
</protein>
<keyword evidence="1" id="KW-0132">Cell division</keyword>
<dbReference type="STRING" id="1806994.A0A507C502"/>
<feature type="domain" description="Cyclin-like" evidence="6">
    <location>
        <begin position="282"/>
        <end position="366"/>
    </location>
</feature>
<dbReference type="RefSeq" id="XP_031026844.1">
    <property type="nucleotide sequence ID" value="XM_031167065.1"/>
</dbReference>
<comment type="caution">
    <text evidence="8">The sequence shown here is derived from an EMBL/GenBank/DDBJ whole genome shotgun (WGS) entry which is preliminary data.</text>
</comment>
<feature type="region of interest" description="Disordered" evidence="5">
    <location>
        <begin position="154"/>
        <end position="177"/>
    </location>
</feature>
<dbReference type="Proteomes" id="UP000319731">
    <property type="component" value="Unassembled WGS sequence"/>
</dbReference>
<dbReference type="Pfam" id="PF00134">
    <property type="entry name" value="Cyclin_N"/>
    <property type="match status" value="1"/>
</dbReference>
<dbReference type="InterPro" id="IPR004367">
    <property type="entry name" value="Cyclin_C-dom"/>
</dbReference>
<feature type="domain" description="Cyclin-like" evidence="6">
    <location>
        <begin position="379"/>
        <end position="460"/>
    </location>
</feature>
<sequence length="504" mass="56600">MPPPLQTSMMLKRPAQQQDENAPYSNQNTWQGHLSKGSDMSERPAKKQTLSSSSASTRRVPLGQVKDSNKQGNDVAAARKKIKEAQKTAQERIRATRKKSQLIFAEKPSNIIQLQPPSAWAAAPPRETTLSALIPGSAIKSVPRSSAEARELKALKRASTSSNSSSIASSSKKQHVHVLNNSTSSNSTNFIPPSHRKSIIVSIPKTIPGLGMDIDYDEPLRARFGHIPTIQEIETDPMLGGEYLHGICYYLHDLEKRTLPDPMYMANSQPYLTWAMRTTLVEWLIQVHDTLRLLPETLYLTINLMDRFLSLKTVSAEKVQLVGVAAMLIACKYEEISVPCIDDFIHFVEGGYTREEIIQAERYLLGVLKYDISSPGPMTFLRRISKADNYDVHTRTLSKYLIEAAATDARFVGVATSLVTAGAMYLSRRVLTNENWTDMHCHTSLYLEHEIVPMAHGILDCVASPQLHPIVYEKYGKTQYMNASAFMQEYCRRINYMSMQQAHR</sequence>
<feature type="compositionally biased region" description="Polar residues" evidence="5">
    <location>
        <begin position="48"/>
        <end position="57"/>
    </location>
</feature>
<keyword evidence="9" id="KW-1185">Reference proteome</keyword>
<dbReference type="Gene3D" id="1.10.472.10">
    <property type="entry name" value="Cyclin-like"/>
    <property type="match status" value="2"/>
</dbReference>
<evidence type="ECO:0000259" key="6">
    <source>
        <dbReference type="SMART" id="SM00385"/>
    </source>
</evidence>
<feature type="compositionally biased region" description="Polar residues" evidence="5">
    <location>
        <begin position="15"/>
        <end position="32"/>
    </location>
</feature>
<evidence type="ECO:0000256" key="2">
    <source>
        <dbReference type="ARBA" id="ARBA00023127"/>
    </source>
</evidence>
<feature type="compositionally biased region" description="Low complexity" evidence="5">
    <location>
        <begin position="159"/>
        <end position="171"/>
    </location>
</feature>
<dbReference type="SUPFAM" id="SSF47954">
    <property type="entry name" value="Cyclin-like"/>
    <property type="match status" value="2"/>
</dbReference>
<dbReference type="SMART" id="SM01332">
    <property type="entry name" value="Cyclin_C"/>
    <property type="match status" value="1"/>
</dbReference>
<evidence type="ECO:0000313" key="9">
    <source>
        <dbReference type="Proteomes" id="UP000319731"/>
    </source>
</evidence>
<dbReference type="InterPro" id="IPR036915">
    <property type="entry name" value="Cyclin-like_sf"/>
</dbReference>
<dbReference type="PIRSF" id="PIRSF001771">
    <property type="entry name" value="Cyclin_A_B_D_E"/>
    <property type="match status" value="1"/>
</dbReference>